<feature type="compositionally biased region" description="Polar residues" evidence="8">
    <location>
        <begin position="591"/>
        <end position="603"/>
    </location>
</feature>
<protein>
    <recommendedName>
        <fullName evidence="9">C2H2-type domain-containing protein</fullName>
    </recommendedName>
</protein>
<feature type="compositionally biased region" description="Low complexity" evidence="8">
    <location>
        <begin position="1470"/>
        <end position="1484"/>
    </location>
</feature>
<dbReference type="GO" id="GO:0010468">
    <property type="term" value="P:regulation of gene expression"/>
    <property type="evidence" value="ECO:0007669"/>
    <property type="project" value="TreeGrafter"/>
</dbReference>
<evidence type="ECO:0000256" key="6">
    <source>
        <dbReference type="ARBA" id="ARBA00023242"/>
    </source>
</evidence>
<feature type="domain" description="C2H2-type" evidence="9">
    <location>
        <begin position="1440"/>
        <end position="1470"/>
    </location>
</feature>
<feature type="compositionally biased region" description="Low complexity" evidence="8">
    <location>
        <begin position="570"/>
        <end position="585"/>
    </location>
</feature>
<feature type="compositionally biased region" description="Pro residues" evidence="8">
    <location>
        <begin position="878"/>
        <end position="888"/>
    </location>
</feature>
<feature type="compositionally biased region" description="Gly residues" evidence="8">
    <location>
        <begin position="1058"/>
        <end position="1068"/>
    </location>
</feature>
<sequence>MASSSSVAGKILKRANPSTIQDKFLVGYQGWFTCPGDGEPVGPGHHGWLHWFNHPIPDGGRPNTDVWPDVSTYSPSELFPAPGLKRQTGEQVFLFSSRNPQTVQRHFHWMAEHNVDGAFLQRFAGQCDLESGNEGIRRIRDEVGDRVREAAEKEGRVFAIMYDVSGVPADRIQRVLEHDWMHLVRTKRVLDSPAYLHEKGRPVIALWGFGFSDAGHTPALVRSVTQFFRNATPGGAYIFGGAPSGWRTGEGDADNARAGRGSASEWLDVWLNEFDAISPWTIGRYKDDQEADEFAERKMKGDVEVIKRRNEAAEMAAMRTGARPKKVDYIPVVFPGGSGYNLSEGKWGFNDIKRRGGRFLWKQVFNAKRLGVRTMYGAMWDEYDEGTAFMPIVEHKRNLPQSDKFQFLALDADGFDVPSDWYMRICGFAAEGLRSERRVHETFPVKELQDYWSSRPRYEESVATGGSSSADTSGSKPDENVWQSYEEFLEAEKKNKQDEAPPPPYTLEAEEVRPTPASVGATPAAVQPQTSSVPPAQAAPATTIQLANSAPQPAPISTLIHNQVPSTTVSPAPQATGPSGPATATAPPPVNTSTYPGYNSGYNTPGAPGPSQPYNAPAVDQANFQHQPQDPVGALANDLGRQTISGQAGGLGGPGSTYIPLSGVSPPPVHPTHPAAGSSAYGRQSRPQSQSGLPGGHYAHAHSRPQSQQGYPPIPGGPPPGPPGPPGPAPPPVHSQNQPSQWPPAEWGVGPHSSAPPPAGPPQSSYTPRPPPPSHPHVSGANLSRPQSFSASSYGAGGGANLRPSASLHSTGPAAPRPPSRPSTAASNLSTPGGSSAYPPSAISEHPPSSYPSAYPPPSMRPPQASGSSYTPSGPASTIPPPGGPPSPSFGHGSTPYPQPGGSSYTPSVSPGLSFLAGPPPVSSYAPPVPASSFPGQSGSSYPSQTGSSYLGQTGSSYPGQQGGPSLYNAPPVPPGGPSYAPWSGGPSHISPPQSPPGHALSFPGQSTYPQPPPARPYGDSDVSNPPLLGGMPGGSGNSSPAPQFPQVSGGDTSYFAAGGGGSMGSMPGGSSSSGSSYPGQHGPSSTSAFPGQYPQPSPAPWVPSGPGGSSTPPAIPPRPPTQGQASSASSGSSSGPGFPMASTAAYGYAMSAVDKVAGRKTRQQLESQVGSLAKNTTLGTTMQAPQYAPLPPDYYTTAAPPVQQSPIADAYLPPNAPPNVTNGFSRGSSFTYPHQDYGYLVGRGELASRLCTASLVDNTFDATGLGFAGNPSSSGSFGPPEDIPAYQQESWGWNGAPSEGIIAPAPVYAAPPEPTYLGGRGEAQHPSTARSPVAQVLTPAAMAVLLNPHGRSEGDPHPQQSAYEPAHAGPAIVAHPASASVAPAARPQAIRPGVATQAHGTLDSQSREKKHACTMCHKRFDRPSTLRKHLLVHTGEKAFVCDTCGRRFGVASNLNRHVKRCILKPVNTPSPSHKSSASGSPASLTDSPEVSTAMPPSDDSRPGKRPRMPSSPEDSPTSPSSSNGQAASNSADQARARPTGQKRRRRAPSPSQWVPATLQNFNLLSDDSYRITPVPLPPVRPSPPKEERDSWDENVGQAPYHPCGWNGILPGPGLGHGLGLGGKDVRNLNLGGRGGLMIGRVLVF</sequence>
<dbReference type="InterPro" id="IPR013087">
    <property type="entry name" value="Znf_C2H2_type"/>
</dbReference>
<accession>A0A8S0XMR5</accession>
<evidence type="ECO:0000256" key="8">
    <source>
        <dbReference type="SAM" id="MobiDB-lite"/>
    </source>
</evidence>
<dbReference type="InterPro" id="IPR050331">
    <property type="entry name" value="Zinc_finger"/>
</dbReference>
<feature type="compositionally biased region" description="Pro residues" evidence="8">
    <location>
        <begin position="712"/>
        <end position="733"/>
    </location>
</feature>
<dbReference type="GO" id="GO:0008270">
    <property type="term" value="F:zinc ion binding"/>
    <property type="evidence" value="ECO:0007669"/>
    <property type="project" value="UniProtKB-KW"/>
</dbReference>
<dbReference type="Pfam" id="PF00096">
    <property type="entry name" value="zf-C2H2"/>
    <property type="match status" value="2"/>
</dbReference>
<dbReference type="PROSITE" id="PS00028">
    <property type="entry name" value="ZINC_FINGER_C2H2_1"/>
    <property type="match status" value="1"/>
</dbReference>
<dbReference type="Gene3D" id="3.20.20.80">
    <property type="entry name" value="Glycosidases"/>
    <property type="match status" value="1"/>
</dbReference>
<gene>
    <name evidence="10" type="ORF">AAE3_LOCUS8574</name>
</gene>
<feature type="domain" description="C2H2-type" evidence="9">
    <location>
        <begin position="1412"/>
        <end position="1439"/>
    </location>
</feature>
<reference evidence="10 11" key="1">
    <citation type="submission" date="2020-01" db="EMBL/GenBank/DDBJ databases">
        <authorList>
            <person name="Gupta K D."/>
        </authorList>
    </citation>
    <scope>NUCLEOTIDE SEQUENCE [LARGE SCALE GENOMIC DNA]</scope>
</reference>
<name>A0A8S0XMR5_CYCAE</name>
<dbReference type="PROSITE" id="PS50157">
    <property type="entry name" value="ZINC_FINGER_C2H2_2"/>
    <property type="match status" value="2"/>
</dbReference>
<dbReference type="OrthoDB" id="2589715at2759"/>
<evidence type="ECO:0000259" key="9">
    <source>
        <dbReference type="PROSITE" id="PS50157"/>
    </source>
</evidence>
<dbReference type="SUPFAM" id="SSF57667">
    <property type="entry name" value="beta-beta-alpha zinc fingers"/>
    <property type="match status" value="1"/>
</dbReference>
<dbReference type="Proteomes" id="UP000467700">
    <property type="component" value="Unassembled WGS sequence"/>
</dbReference>
<feature type="compositionally biased region" description="Polar residues" evidence="8">
    <location>
        <begin position="559"/>
        <end position="569"/>
    </location>
</feature>
<organism evidence="10 11">
    <name type="scientific">Cyclocybe aegerita</name>
    <name type="common">Black poplar mushroom</name>
    <name type="synonym">Agrocybe aegerita</name>
    <dbReference type="NCBI Taxonomy" id="1973307"/>
    <lineage>
        <taxon>Eukaryota</taxon>
        <taxon>Fungi</taxon>
        <taxon>Dikarya</taxon>
        <taxon>Basidiomycota</taxon>
        <taxon>Agaricomycotina</taxon>
        <taxon>Agaricomycetes</taxon>
        <taxon>Agaricomycetidae</taxon>
        <taxon>Agaricales</taxon>
        <taxon>Agaricineae</taxon>
        <taxon>Bolbitiaceae</taxon>
        <taxon>Cyclocybe</taxon>
    </lineage>
</organism>
<evidence type="ECO:0000313" key="10">
    <source>
        <dbReference type="EMBL" id="CAA7266363.1"/>
    </source>
</evidence>
<evidence type="ECO:0000256" key="5">
    <source>
        <dbReference type="ARBA" id="ARBA00022833"/>
    </source>
</evidence>
<dbReference type="PANTHER" id="PTHR16515">
    <property type="entry name" value="PR DOMAIN ZINC FINGER PROTEIN"/>
    <property type="match status" value="1"/>
</dbReference>
<feature type="compositionally biased region" description="Low complexity" evidence="8">
    <location>
        <begin position="526"/>
        <end position="543"/>
    </location>
</feature>
<dbReference type="PANTHER" id="PTHR16515:SF49">
    <property type="entry name" value="GASTRULA ZINC FINGER PROTEIN XLCGF49.1-LIKE-RELATED"/>
    <property type="match status" value="1"/>
</dbReference>
<feature type="region of interest" description="Disordered" evidence="8">
    <location>
        <begin position="1465"/>
        <end position="1558"/>
    </location>
</feature>
<comment type="subcellular location">
    <subcellularLocation>
        <location evidence="1">Nucleus</location>
    </subcellularLocation>
</comment>
<dbReference type="GO" id="GO:0005634">
    <property type="term" value="C:nucleus"/>
    <property type="evidence" value="ECO:0007669"/>
    <property type="project" value="UniProtKB-SubCell"/>
</dbReference>
<evidence type="ECO:0000256" key="1">
    <source>
        <dbReference type="ARBA" id="ARBA00004123"/>
    </source>
</evidence>
<evidence type="ECO:0000256" key="2">
    <source>
        <dbReference type="ARBA" id="ARBA00022723"/>
    </source>
</evidence>
<dbReference type="FunFam" id="3.30.160.60:FF:000100">
    <property type="entry name" value="Zinc finger 45-like"/>
    <property type="match status" value="2"/>
</dbReference>
<dbReference type="InterPro" id="IPR036236">
    <property type="entry name" value="Znf_C2H2_sf"/>
</dbReference>
<feature type="compositionally biased region" description="Low complexity" evidence="8">
    <location>
        <begin position="1511"/>
        <end position="1534"/>
    </location>
</feature>
<dbReference type="SMART" id="SM00355">
    <property type="entry name" value="ZnF_C2H2"/>
    <property type="match status" value="2"/>
</dbReference>
<feature type="compositionally biased region" description="Polar residues" evidence="8">
    <location>
        <begin position="681"/>
        <end position="692"/>
    </location>
</feature>
<feature type="region of interest" description="Disordered" evidence="8">
    <location>
        <begin position="492"/>
        <end position="1137"/>
    </location>
</feature>
<feature type="compositionally biased region" description="Low complexity" evidence="8">
    <location>
        <begin position="1123"/>
        <end position="1136"/>
    </location>
</feature>
<feature type="compositionally biased region" description="Polar residues" evidence="8">
    <location>
        <begin position="901"/>
        <end position="911"/>
    </location>
</feature>
<dbReference type="EMBL" id="CACVBS010000054">
    <property type="protein sequence ID" value="CAA7266363.1"/>
    <property type="molecule type" value="Genomic_DNA"/>
</dbReference>
<evidence type="ECO:0000313" key="11">
    <source>
        <dbReference type="Proteomes" id="UP000467700"/>
    </source>
</evidence>
<comment type="caution">
    <text evidence="10">The sequence shown here is derived from an EMBL/GenBank/DDBJ whole genome shotgun (WGS) entry which is preliminary data.</text>
</comment>
<keyword evidence="5" id="KW-0862">Zinc</keyword>
<keyword evidence="3" id="KW-0677">Repeat</keyword>
<dbReference type="Gene3D" id="3.30.160.60">
    <property type="entry name" value="Classic Zinc Finger"/>
    <property type="match status" value="2"/>
</dbReference>
<proteinExistence type="predicted"/>
<keyword evidence="11" id="KW-1185">Reference proteome</keyword>
<feature type="compositionally biased region" description="Low complexity" evidence="8">
    <location>
        <begin position="862"/>
        <end position="877"/>
    </location>
</feature>
<keyword evidence="4 7" id="KW-0863">Zinc-finger</keyword>
<evidence type="ECO:0000256" key="3">
    <source>
        <dbReference type="ARBA" id="ARBA00022737"/>
    </source>
</evidence>
<feature type="compositionally biased region" description="Pro residues" evidence="8">
    <location>
        <begin position="1094"/>
        <end position="1104"/>
    </location>
</feature>
<evidence type="ECO:0000256" key="4">
    <source>
        <dbReference type="ARBA" id="ARBA00022771"/>
    </source>
</evidence>
<keyword evidence="2" id="KW-0479">Metal-binding</keyword>
<feature type="compositionally biased region" description="Low complexity" evidence="8">
    <location>
        <begin position="931"/>
        <end position="966"/>
    </location>
</feature>
<evidence type="ECO:0000256" key="7">
    <source>
        <dbReference type="PROSITE-ProRule" id="PRU00042"/>
    </source>
</evidence>
<feature type="compositionally biased region" description="Pro residues" evidence="8">
    <location>
        <begin position="918"/>
        <end position="930"/>
    </location>
</feature>
<feature type="compositionally biased region" description="Low complexity" evidence="8">
    <location>
        <begin position="1069"/>
        <end position="1086"/>
    </location>
</feature>
<keyword evidence="6" id="KW-0539">Nucleus</keyword>
<dbReference type="CDD" id="cd11576">
    <property type="entry name" value="GH99_GH71_like_2"/>
    <property type="match status" value="1"/>
</dbReference>